<evidence type="ECO:0000313" key="2">
    <source>
        <dbReference type="EMBL" id="RRT42603.1"/>
    </source>
</evidence>
<evidence type="ECO:0000256" key="1">
    <source>
        <dbReference type="SAM" id="MobiDB-lite"/>
    </source>
</evidence>
<evidence type="ECO:0000313" key="3">
    <source>
        <dbReference type="Proteomes" id="UP000287651"/>
    </source>
</evidence>
<feature type="region of interest" description="Disordered" evidence="1">
    <location>
        <begin position="131"/>
        <end position="166"/>
    </location>
</feature>
<name>A0A426XT00_ENSVE</name>
<accession>A0A426XT00</accession>
<reference evidence="2 3" key="1">
    <citation type="journal article" date="2014" name="Agronomy (Basel)">
        <title>A Draft Genome Sequence for Ensete ventricosum, the Drought-Tolerant Tree Against Hunger.</title>
        <authorList>
            <person name="Harrison J."/>
            <person name="Moore K.A."/>
            <person name="Paszkiewicz K."/>
            <person name="Jones T."/>
            <person name="Grant M."/>
            <person name="Ambacheew D."/>
            <person name="Muzemil S."/>
            <person name="Studholme D.J."/>
        </authorList>
    </citation>
    <scope>NUCLEOTIDE SEQUENCE [LARGE SCALE GENOMIC DNA]</scope>
</reference>
<organism evidence="2 3">
    <name type="scientific">Ensete ventricosum</name>
    <name type="common">Abyssinian banana</name>
    <name type="synonym">Musa ensete</name>
    <dbReference type="NCBI Taxonomy" id="4639"/>
    <lineage>
        <taxon>Eukaryota</taxon>
        <taxon>Viridiplantae</taxon>
        <taxon>Streptophyta</taxon>
        <taxon>Embryophyta</taxon>
        <taxon>Tracheophyta</taxon>
        <taxon>Spermatophyta</taxon>
        <taxon>Magnoliopsida</taxon>
        <taxon>Liliopsida</taxon>
        <taxon>Zingiberales</taxon>
        <taxon>Musaceae</taxon>
        <taxon>Ensete</taxon>
    </lineage>
</organism>
<comment type="caution">
    <text evidence="2">The sequence shown here is derived from an EMBL/GenBank/DDBJ whole genome shotgun (WGS) entry which is preliminary data.</text>
</comment>
<protein>
    <submittedName>
        <fullName evidence="2">Uncharacterized protein</fullName>
    </submittedName>
</protein>
<dbReference type="EMBL" id="AMZH03017722">
    <property type="protein sequence ID" value="RRT42603.1"/>
    <property type="molecule type" value="Genomic_DNA"/>
</dbReference>
<sequence length="166" mass="18285">MEPVRQVYLRNSSNASFFLPLRNRVQLMATTAPLAYSTPWPSNTWQYSSTTTIVVNLYIYIVRRTLVAVQATLTFLLSSQKPAIDEATDGSCVLAHPRLRRVSFIVVSIMKRADAARSATDCTGGLSCMASVSTDEKEREEPPSPARWTAKLPHGPSPKGPGHRHG</sequence>
<dbReference type="AlphaFoldDB" id="A0A426XT00"/>
<dbReference type="Proteomes" id="UP000287651">
    <property type="component" value="Unassembled WGS sequence"/>
</dbReference>
<gene>
    <name evidence="2" type="ORF">B296_00021140</name>
</gene>
<proteinExistence type="predicted"/>